<protein>
    <submittedName>
        <fullName evidence="1">Uncharacterized protein</fullName>
    </submittedName>
</protein>
<keyword evidence="2" id="KW-1185">Reference proteome</keyword>
<dbReference type="KEGG" id="ttf:THTE_3933"/>
<evidence type="ECO:0000313" key="1">
    <source>
        <dbReference type="EMBL" id="ASV76534.1"/>
    </source>
</evidence>
<sequence>MLQSGNGRTTPIQGLRAYRTAAAQFQVGDKSFQVQLRPEVTRLAFFMAEGQFTIFSPENPLTRDELDLLDVIANSILLDQLLPAQLVSMGFSWEIPDEALPGLLGLESITENTLQGRITQITQGFAEAEVSGKVQGRVMGATSQMQVAMRFQWSLMDRRVTALALALRDNRTAGYVDSPFQGTVRLQLTRQRRPEPQLLTPGKIPTLTFPPPEEQTRLVFRSSSGGFQIVHDRRWYVVTDAPDMVVFRLVDQRGLLGQCNLARSDFQGTAQLTLAAFQNNVRQTLGNSFGQFLGADEMESPTGHRLLRIHALGRTDDLKIHWIYYLLGSPRGGYYAAVFTVDDLSWPLFEEADRKFMEGFHFLEPTAATATGSSSAMSR</sequence>
<dbReference type="RefSeq" id="WP_157732159.1">
    <property type="nucleotide sequence ID" value="NZ_CP018477.1"/>
</dbReference>
<name>A0A286RKQ2_9BACT</name>
<accession>A0A286RKQ2</accession>
<evidence type="ECO:0000313" key="2">
    <source>
        <dbReference type="Proteomes" id="UP000215086"/>
    </source>
</evidence>
<dbReference type="EMBL" id="CP018477">
    <property type="protein sequence ID" value="ASV76534.1"/>
    <property type="molecule type" value="Genomic_DNA"/>
</dbReference>
<gene>
    <name evidence="1" type="ORF">THTE_3933</name>
</gene>
<organism evidence="1 2">
    <name type="scientific">Thermogutta terrifontis</name>
    <dbReference type="NCBI Taxonomy" id="1331910"/>
    <lineage>
        <taxon>Bacteria</taxon>
        <taxon>Pseudomonadati</taxon>
        <taxon>Planctomycetota</taxon>
        <taxon>Planctomycetia</taxon>
        <taxon>Pirellulales</taxon>
        <taxon>Thermoguttaceae</taxon>
        <taxon>Thermogutta</taxon>
    </lineage>
</organism>
<reference evidence="1 2" key="1">
    <citation type="journal article" name="Front. Microbiol.">
        <title>Sugar Metabolism of the First Thermophilic Planctomycete Thermogutta terrifontis: Comparative Genomic and Transcriptomic Approaches.</title>
        <authorList>
            <person name="Elcheninov A.G."/>
            <person name="Menzel P."/>
            <person name="Gudbergsdottir S.R."/>
            <person name="Slesarev A.I."/>
            <person name="Kadnikov V.V."/>
            <person name="Krogh A."/>
            <person name="Bonch-Osmolovskaya E.A."/>
            <person name="Peng X."/>
            <person name="Kublanov I.V."/>
        </authorList>
    </citation>
    <scope>NUCLEOTIDE SEQUENCE [LARGE SCALE GENOMIC DNA]</scope>
    <source>
        <strain evidence="1 2">R1</strain>
    </source>
</reference>
<dbReference type="Proteomes" id="UP000215086">
    <property type="component" value="Chromosome"/>
</dbReference>
<proteinExistence type="predicted"/>
<dbReference type="OrthoDB" id="280947at2"/>
<dbReference type="AlphaFoldDB" id="A0A286RKQ2"/>